<keyword evidence="10" id="KW-1185">Reference proteome</keyword>
<proteinExistence type="predicted"/>
<dbReference type="OrthoDB" id="264392at2759"/>
<dbReference type="InterPro" id="IPR025969">
    <property type="entry name" value="ABA_GPCR_dom"/>
</dbReference>
<dbReference type="InterPro" id="IPR022535">
    <property type="entry name" value="Golgi_pH-regulator_cons_dom"/>
</dbReference>
<dbReference type="EMBL" id="LT598492">
    <property type="protein sequence ID" value="SCW01193.1"/>
    <property type="molecule type" value="Genomic_DNA"/>
</dbReference>
<dbReference type="Proteomes" id="UP000190831">
    <property type="component" value="Chromosome D"/>
</dbReference>
<sequence length="537" mass="61726">MNTESGILLLLVGATFSVAYERSYHVLWFKLQSLFDLSLSSTQCSFQPLALLRTRKDGFLYKFYNEHSLSSRKVVLFIRVLFSTTSALCVTAIEVILWQIKTADNNIDQNGNITIKLIWSIISIGLSINLIFLQPFLILLSLLSKFFDDRLHSDYIILITSAAIIFWISSLNFINWGPFYYSSNLLTKLSIVGVSVMALLSAVASVSTPYYVFLYFWNRRHFMTANFNSNIPLLLVNDAIVEEKYRDCRTNFEENFKILENLEREPGGTNSVMREQLVEKIGRHQIELAKLEKRINDSRKSRYLKRVFHLGFLIYCLYKLMTTFFYRIPVIIKHLLKYPDDYNYEFFDSLLDGENGSQDPLAVTLANILDFMLFHFNYQQELDSLTKQISLILSISLFICSFSTVKTTISYLLTLCPLKLQILAFSAIKDDESRSSLPFTRVESFKGNKQPSIIKNLIISELTGIYVLATILMIRSNLPFEVSEKLNQLLGERFTVPNVVIDIWFDEVFALCSILAFCGIKIAESLVVDNSSVELEL</sequence>
<feature type="transmembrane region" description="Helical" evidence="6">
    <location>
        <begin position="390"/>
        <end position="413"/>
    </location>
</feature>
<feature type="transmembrane region" description="Helical" evidence="6">
    <location>
        <begin position="155"/>
        <end position="174"/>
    </location>
</feature>
<dbReference type="AlphaFoldDB" id="A0A1G4MBM2"/>
<evidence type="ECO:0000313" key="9">
    <source>
        <dbReference type="EMBL" id="SCW01193.1"/>
    </source>
</evidence>
<evidence type="ECO:0000256" key="6">
    <source>
        <dbReference type="SAM" id="Phobius"/>
    </source>
</evidence>
<comment type="subcellular location">
    <subcellularLocation>
        <location evidence="1">Membrane</location>
        <topology evidence="1">Multi-pass membrane protein</topology>
    </subcellularLocation>
</comment>
<reference evidence="9 10" key="1">
    <citation type="submission" date="2016-03" db="EMBL/GenBank/DDBJ databases">
        <authorList>
            <person name="Devillers H."/>
        </authorList>
    </citation>
    <scope>NUCLEOTIDE SEQUENCE [LARGE SCALE GENOMIC DNA]</scope>
    <source>
        <strain evidence="9">CBS 6772</strain>
    </source>
</reference>
<gene>
    <name evidence="9" type="ORF">LAFE_0D07140G</name>
</gene>
<keyword evidence="3 6" id="KW-1133">Transmembrane helix</keyword>
<dbReference type="PANTHER" id="PTHR15948:SF0">
    <property type="entry name" value="GOLGI PH REGULATOR A-RELATED"/>
    <property type="match status" value="1"/>
</dbReference>
<dbReference type="Pfam" id="PF12430">
    <property type="entry name" value="ABA_GPCR"/>
    <property type="match status" value="1"/>
</dbReference>
<evidence type="ECO:0000256" key="1">
    <source>
        <dbReference type="ARBA" id="ARBA00004141"/>
    </source>
</evidence>
<name>A0A1G4MBM2_LACFM</name>
<feature type="transmembrane region" description="Helical" evidence="6">
    <location>
        <begin position="194"/>
        <end position="217"/>
    </location>
</feature>
<feature type="transmembrane region" description="Helical" evidence="6">
    <location>
        <begin position="117"/>
        <end position="143"/>
    </location>
</feature>
<keyword evidence="4 6" id="KW-0472">Membrane</keyword>
<feature type="domain" description="Golgi pH regulator conserved" evidence="8">
    <location>
        <begin position="179"/>
        <end position="231"/>
    </location>
</feature>
<accession>A0A1G4MBM2</accession>
<evidence type="ECO:0000313" key="10">
    <source>
        <dbReference type="Proteomes" id="UP000190831"/>
    </source>
</evidence>
<feature type="coiled-coil region" evidence="5">
    <location>
        <begin position="274"/>
        <end position="301"/>
    </location>
</feature>
<keyword evidence="5" id="KW-0175">Coiled coil</keyword>
<feature type="transmembrane region" description="Helical" evidence="6">
    <location>
        <begin position="74"/>
        <end position="97"/>
    </location>
</feature>
<evidence type="ECO:0000256" key="3">
    <source>
        <dbReference type="ARBA" id="ARBA00022989"/>
    </source>
</evidence>
<feature type="transmembrane region" description="Helical" evidence="6">
    <location>
        <begin position="307"/>
        <end position="328"/>
    </location>
</feature>
<evidence type="ECO:0000256" key="2">
    <source>
        <dbReference type="ARBA" id="ARBA00022692"/>
    </source>
</evidence>
<dbReference type="GO" id="GO:0016020">
    <property type="term" value="C:membrane"/>
    <property type="evidence" value="ECO:0007669"/>
    <property type="project" value="UniProtKB-SubCell"/>
</dbReference>
<evidence type="ECO:0000256" key="5">
    <source>
        <dbReference type="SAM" id="Coils"/>
    </source>
</evidence>
<dbReference type="Pfam" id="PF12537">
    <property type="entry name" value="GPHR_N"/>
    <property type="match status" value="1"/>
</dbReference>
<dbReference type="OMA" id="FRFNYQH"/>
<dbReference type="PANTHER" id="PTHR15948">
    <property type="entry name" value="G-PROTEIN COUPLED RECEPTOR 89-RELATED"/>
    <property type="match status" value="1"/>
</dbReference>
<feature type="transmembrane region" description="Helical" evidence="6">
    <location>
        <begin position="360"/>
        <end position="378"/>
    </location>
</feature>
<evidence type="ECO:0000259" key="8">
    <source>
        <dbReference type="Pfam" id="PF12537"/>
    </source>
</evidence>
<evidence type="ECO:0000256" key="4">
    <source>
        <dbReference type="ARBA" id="ARBA00023136"/>
    </source>
</evidence>
<protein>
    <submittedName>
        <fullName evidence="9">LAFE_0D07140g1_1</fullName>
    </submittedName>
</protein>
<keyword evidence="2 6" id="KW-0812">Transmembrane</keyword>
<organism evidence="9 10">
    <name type="scientific">Lachancea fermentati</name>
    <name type="common">Zygosaccharomyces fermentati</name>
    <dbReference type="NCBI Taxonomy" id="4955"/>
    <lineage>
        <taxon>Eukaryota</taxon>
        <taxon>Fungi</taxon>
        <taxon>Dikarya</taxon>
        <taxon>Ascomycota</taxon>
        <taxon>Saccharomycotina</taxon>
        <taxon>Saccharomycetes</taxon>
        <taxon>Saccharomycetales</taxon>
        <taxon>Saccharomycetaceae</taxon>
        <taxon>Lachancea</taxon>
    </lineage>
</organism>
<dbReference type="InterPro" id="IPR015672">
    <property type="entry name" value="GPHR/GTG"/>
</dbReference>
<evidence type="ECO:0000259" key="7">
    <source>
        <dbReference type="Pfam" id="PF12430"/>
    </source>
</evidence>
<feature type="domain" description="Abscisic acid G-protein coupled receptor-like" evidence="7">
    <location>
        <begin position="301"/>
        <end position="524"/>
    </location>
</feature>